<dbReference type="HOGENOM" id="CLU_1669263_0_0_1"/>
<sequence>MDGKKTGYPFFPFFPPCPRDHSHVSDQAEKIGKKPRHRTARAHKDRPDANPHIIKRTKSGARGRRRKSAGEACSYAGRLRMGREIVGDGLVLAQIHWSWAWDRKRFRHCGMAVTCVWVVSIDVCVCVCMCASQGQETFFWTSAKTMGGGWRTSRRVWP</sequence>
<dbReference type="GeneID" id="24414638"/>
<gene>
    <name evidence="2" type="ORF">GLRG_09273</name>
</gene>
<organism evidence="3">
    <name type="scientific">Colletotrichum graminicola (strain M1.001 / M2 / FGSC 10212)</name>
    <name type="common">Maize anthracnose fungus</name>
    <name type="synonym">Glomerella graminicola</name>
    <dbReference type="NCBI Taxonomy" id="645133"/>
    <lineage>
        <taxon>Eukaryota</taxon>
        <taxon>Fungi</taxon>
        <taxon>Dikarya</taxon>
        <taxon>Ascomycota</taxon>
        <taxon>Pezizomycotina</taxon>
        <taxon>Sordariomycetes</taxon>
        <taxon>Hypocreomycetidae</taxon>
        <taxon>Glomerellales</taxon>
        <taxon>Glomerellaceae</taxon>
        <taxon>Colletotrichum</taxon>
        <taxon>Colletotrichum graminicola species complex</taxon>
    </lineage>
</organism>
<evidence type="ECO:0000256" key="1">
    <source>
        <dbReference type="SAM" id="MobiDB-lite"/>
    </source>
</evidence>
<dbReference type="VEuPathDB" id="FungiDB:GLRG_09273"/>
<evidence type="ECO:0000313" key="2">
    <source>
        <dbReference type="EMBL" id="EFQ34129.1"/>
    </source>
</evidence>
<proteinExistence type="predicted"/>
<dbReference type="RefSeq" id="XP_008098149.1">
    <property type="nucleotide sequence ID" value="XM_008099958.1"/>
</dbReference>
<feature type="region of interest" description="Disordered" evidence="1">
    <location>
        <begin position="21"/>
        <end position="69"/>
    </location>
</feature>
<feature type="compositionally biased region" description="Basic and acidic residues" evidence="1">
    <location>
        <begin position="21"/>
        <end position="32"/>
    </location>
</feature>
<dbReference type="Proteomes" id="UP000008782">
    <property type="component" value="Unassembled WGS sequence"/>
</dbReference>
<dbReference type="EMBL" id="GG697377">
    <property type="protein sequence ID" value="EFQ34129.1"/>
    <property type="molecule type" value="Genomic_DNA"/>
</dbReference>
<feature type="compositionally biased region" description="Basic residues" evidence="1">
    <location>
        <begin position="33"/>
        <end position="44"/>
    </location>
</feature>
<reference evidence="3" key="1">
    <citation type="journal article" date="2012" name="Nat. Genet.">
        <title>Lifestyle transitions in plant pathogenic Colletotrichum fungi deciphered by genome and transcriptome analyses.</title>
        <authorList>
            <person name="O'Connell R.J."/>
            <person name="Thon M.R."/>
            <person name="Hacquard S."/>
            <person name="Amyotte S.G."/>
            <person name="Kleemann J."/>
            <person name="Torres M.F."/>
            <person name="Damm U."/>
            <person name="Buiate E.A."/>
            <person name="Epstein L."/>
            <person name="Alkan N."/>
            <person name="Altmueller J."/>
            <person name="Alvarado-Balderrama L."/>
            <person name="Bauser C.A."/>
            <person name="Becker C."/>
            <person name="Birren B.W."/>
            <person name="Chen Z."/>
            <person name="Choi J."/>
            <person name="Crouch J.A."/>
            <person name="Duvick J.P."/>
            <person name="Farman M.A."/>
            <person name="Gan P."/>
            <person name="Heiman D."/>
            <person name="Henrissat B."/>
            <person name="Howard R.J."/>
            <person name="Kabbage M."/>
            <person name="Koch C."/>
            <person name="Kracher B."/>
            <person name="Kubo Y."/>
            <person name="Law A.D."/>
            <person name="Lebrun M.-H."/>
            <person name="Lee Y.-H."/>
            <person name="Miyara I."/>
            <person name="Moore N."/>
            <person name="Neumann U."/>
            <person name="Nordstroem K."/>
            <person name="Panaccione D.G."/>
            <person name="Panstruga R."/>
            <person name="Place M."/>
            <person name="Proctor R.H."/>
            <person name="Prusky D."/>
            <person name="Rech G."/>
            <person name="Reinhardt R."/>
            <person name="Rollins J.A."/>
            <person name="Rounsley S."/>
            <person name="Schardl C.L."/>
            <person name="Schwartz D.C."/>
            <person name="Shenoy N."/>
            <person name="Shirasu K."/>
            <person name="Sikhakolli U.R."/>
            <person name="Stueber K."/>
            <person name="Sukno S.A."/>
            <person name="Sweigard J.A."/>
            <person name="Takano Y."/>
            <person name="Takahara H."/>
            <person name="Trail F."/>
            <person name="van der Does H.C."/>
            <person name="Voll L.M."/>
            <person name="Will I."/>
            <person name="Young S."/>
            <person name="Zeng Q."/>
            <person name="Zhang J."/>
            <person name="Zhou S."/>
            <person name="Dickman M.B."/>
            <person name="Schulze-Lefert P."/>
            <person name="Ver Loren van Themaat E."/>
            <person name="Ma L.-J."/>
            <person name="Vaillancourt L.J."/>
        </authorList>
    </citation>
    <scope>NUCLEOTIDE SEQUENCE [LARGE SCALE GENOMIC DNA]</scope>
    <source>
        <strain evidence="3">M1.001 / M2 / FGSC 10212</strain>
    </source>
</reference>
<protein>
    <submittedName>
        <fullName evidence="2">Uncharacterized protein</fullName>
    </submittedName>
</protein>
<dbReference type="AlphaFoldDB" id="E3QTE1"/>
<accession>E3QTE1</accession>
<feature type="compositionally biased region" description="Basic residues" evidence="1">
    <location>
        <begin position="53"/>
        <end position="67"/>
    </location>
</feature>
<name>E3QTE1_COLGM</name>
<evidence type="ECO:0000313" key="3">
    <source>
        <dbReference type="Proteomes" id="UP000008782"/>
    </source>
</evidence>
<keyword evidence="3" id="KW-1185">Reference proteome</keyword>